<evidence type="ECO:0000313" key="2">
    <source>
        <dbReference type="Proteomes" id="UP000722485"/>
    </source>
</evidence>
<organism evidence="1 2">
    <name type="scientific">Cylindrodendrum hubeiense</name>
    <dbReference type="NCBI Taxonomy" id="595255"/>
    <lineage>
        <taxon>Eukaryota</taxon>
        <taxon>Fungi</taxon>
        <taxon>Dikarya</taxon>
        <taxon>Ascomycota</taxon>
        <taxon>Pezizomycotina</taxon>
        <taxon>Sordariomycetes</taxon>
        <taxon>Hypocreomycetidae</taxon>
        <taxon>Hypocreales</taxon>
        <taxon>Nectriaceae</taxon>
        <taxon>Cylindrodendrum</taxon>
    </lineage>
</organism>
<gene>
    <name evidence="1" type="ORF">G7Z17_g4070</name>
</gene>
<accession>A0A9P5LHI8</accession>
<dbReference type="AlphaFoldDB" id="A0A9P5LHI8"/>
<sequence>MSGSTAAPVPSEGQSSSAILRNGNYILENSSEETLNNSTHFTDCHLDAKIKSVINRLRRTRNTMTEMTYPIDTCGLADLVFEAKETTRHMSFLIRRHFDSREEGIRIRHQEGLSRGGKLHGITKFFGMQSSRNKSLLAINVAQRDKRLRLLEDAMAKVDKHRILVSLSEGSVVPN</sequence>
<dbReference type="OrthoDB" id="5087296at2759"/>
<name>A0A9P5LHI8_9HYPO</name>
<evidence type="ECO:0000313" key="1">
    <source>
        <dbReference type="EMBL" id="KAF7552796.1"/>
    </source>
</evidence>
<proteinExistence type="predicted"/>
<dbReference type="Proteomes" id="UP000722485">
    <property type="component" value="Unassembled WGS sequence"/>
</dbReference>
<protein>
    <submittedName>
        <fullName evidence="1">Uncharacterized protein</fullName>
    </submittedName>
</protein>
<dbReference type="EMBL" id="JAANBB010000055">
    <property type="protein sequence ID" value="KAF7552796.1"/>
    <property type="molecule type" value="Genomic_DNA"/>
</dbReference>
<comment type="caution">
    <text evidence="1">The sequence shown here is derived from an EMBL/GenBank/DDBJ whole genome shotgun (WGS) entry which is preliminary data.</text>
</comment>
<keyword evidence="2" id="KW-1185">Reference proteome</keyword>
<reference evidence="1" key="1">
    <citation type="submission" date="2020-03" db="EMBL/GenBank/DDBJ databases">
        <title>Draft Genome Sequence of Cylindrodendrum hubeiense.</title>
        <authorList>
            <person name="Buettner E."/>
            <person name="Kellner H."/>
        </authorList>
    </citation>
    <scope>NUCLEOTIDE SEQUENCE</scope>
    <source>
        <strain evidence="1">IHI 201604</strain>
    </source>
</reference>